<evidence type="ECO:0000256" key="1">
    <source>
        <dbReference type="ARBA" id="ARBA00022722"/>
    </source>
</evidence>
<dbReference type="Gene3D" id="3.90.320.10">
    <property type="match status" value="1"/>
</dbReference>
<evidence type="ECO:0000313" key="17">
    <source>
        <dbReference type="EMBL" id="CEO89735.1"/>
    </source>
</evidence>
<keyword evidence="2 14" id="KW-0547">Nucleotide-binding</keyword>
<dbReference type="InterPro" id="IPR000212">
    <property type="entry name" value="DNA_helicase_UvrD/REP"/>
</dbReference>
<evidence type="ECO:0000256" key="7">
    <source>
        <dbReference type="ARBA" id="ARBA00022840"/>
    </source>
</evidence>
<dbReference type="PANTHER" id="PTHR11070:SF23">
    <property type="entry name" value="RECBCD ENZYME SUBUNIT RECB"/>
    <property type="match status" value="1"/>
</dbReference>
<feature type="domain" description="UvrD-like helicase ATP-binding" evidence="15">
    <location>
        <begin position="6"/>
        <end position="438"/>
    </location>
</feature>
<dbReference type="GO" id="GO:0005829">
    <property type="term" value="C:cytosol"/>
    <property type="evidence" value="ECO:0007669"/>
    <property type="project" value="TreeGrafter"/>
</dbReference>
<dbReference type="GO" id="GO:0004527">
    <property type="term" value="F:exonuclease activity"/>
    <property type="evidence" value="ECO:0007669"/>
    <property type="project" value="UniProtKB-KW"/>
</dbReference>
<dbReference type="GO" id="GO:0003677">
    <property type="term" value="F:DNA binding"/>
    <property type="evidence" value="ECO:0007669"/>
    <property type="project" value="UniProtKB-KW"/>
</dbReference>
<dbReference type="InterPro" id="IPR014016">
    <property type="entry name" value="UvrD-like_ATP-bd"/>
</dbReference>
<evidence type="ECO:0000256" key="11">
    <source>
        <dbReference type="ARBA" id="ARBA00034617"/>
    </source>
</evidence>
<dbReference type="PANTHER" id="PTHR11070">
    <property type="entry name" value="UVRD / RECB / PCRA DNA HELICASE FAMILY MEMBER"/>
    <property type="match status" value="1"/>
</dbReference>
<evidence type="ECO:0000256" key="12">
    <source>
        <dbReference type="ARBA" id="ARBA00034808"/>
    </source>
</evidence>
<dbReference type="AlphaFoldDB" id="A0A0B7MI78"/>
<keyword evidence="7 14" id="KW-0067">ATP-binding</keyword>
<dbReference type="InterPro" id="IPR011335">
    <property type="entry name" value="Restrct_endonuc-II-like"/>
</dbReference>
<dbReference type="PROSITE" id="PS51217">
    <property type="entry name" value="UVRD_HELICASE_CTER"/>
    <property type="match status" value="1"/>
</dbReference>
<keyword evidence="18" id="KW-1185">Reference proteome</keyword>
<dbReference type="InterPro" id="IPR014017">
    <property type="entry name" value="DNA_helicase_UvrD-like_C"/>
</dbReference>
<dbReference type="RefSeq" id="WP_044665618.1">
    <property type="nucleotide sequence ID" value="NZ_CDRZ01000257.1"/>
</dbReference>
<evidence type="ECO:0000256" key="4">
    <source>
        <dbReference type="ARBA" id="ARBA00022801"/>
    </source>
</evidence>
<evidence type="ECO:0000256" key="8">
    <source>
        <dbReference type="ARBA" id="ARBA00023125"/>
    </source>
</evidence>
<keyword evidence="1" id="KW-0540">Nuclease</keyword>
<evidence type="ECO:0000259" key="15">
    <source>
        <dbReference type="PROSITE" id="PS51198"/>
    </source>
</evidence>
<keyword evidence="8" id="KW-0238">DNA-binding</keyword>
<dbReference type="InterPro" id="IPR011604">
    <property type="entry name" value="PDDEXK-like_dom_sf"/>
</dbReference>
<dbReference type="SUPFAM" id="SSF52980">
    <property type="entry name" value="Restriction endonuclease-like"/>
    <property type="match status" value="1"/>
</dbReference>
<feature type="binding site" evidence="14">
    <location>
        <begin position="27"/>
        <end position="34"/>
    </location>
    <ligand>
        <name>ATP</name>
        <dbReference type="ChEBI" id="CHEBI:30616"/>
    </ligand>
</feature>
<evidence type="ECO:0000313" key="18">
    <source>
        <dbReference type="Proteomes" id="UP000046155"/>
    </source>
</evidence>
<dbReference type="GO" id="GO:0000725">
    <property type="term" value="P:recombinational repair"/>
    <property type="evidence" value="ECO:0007669"/>
    <property type="project" value="TreeGrafter"/>
</dbReference>
<dbReference type="Gene3D" id="3.40.50.300">
    <property type="entry name" value="P-loop containing nucleotide triphosphate hydrolases"/>
    <property type="match status" value="4"/>
</dbReference>
<evidence type="ECO:0000256" key="10">
    <source>
        <dbReference type="ARBA" id="ARBA00023235"/>
    </source>
</evidence>
<sequence>MSRVILQDETARQAIISDLDTCLLVEAGAGSGKTTSLVQRMVALIKENRCQVDTLAAITFTRKAAAELKGRFQLALEEAFAEESDPVKRVRLDQALGKLGRCFVGTVHSFCSTLLRERPVEARIDPDFGELEELDDAVLRSRAWDDYLLQMQLTDPQALKVLSDIGCDPGELKDFYETLLNYPDVEIVQKAVPMPNFDEIRHELYSFLDWAQGLLPQQVPPKGWDALQKLIRKGIQHRDIFDLEEDLNLLELLSELDRKPGIVKNRWDDPDDAQDALDAFEKLKEEHILPFLRQWREHCYCVLVDFVQPALDYYRDLKDERSKLNFQDLLLQAASLLRDNPEVRCYFQGRFTHLLVDEFQDTDPVQAEVMFYLTGTDLAEKNWYRLIPRPGSLFVVGDPRQSIYRFRRADIDTYNEVKKLLEASGGRVLTLTTNFRSVKAIGGWVNSVFHDVFPQQAIPCQASFASMDTVRFDGKGCDSGIRLISIPKVARNNRREITQIDAEKIASFIYRALHGELKLARTPEENKMGLTENPQPGDFLLLLRYKAYMDVYARALEDLGIPFRIAGGSGFSASREIRDLLHLFQSLLDPEDPIKLLSALRGGLFAVSDDSLWEFKEAGGDFHINAQMPAALDTDTANLFDESFKRLQVYCEWVRTLPASAAAAKIMQDTGIIPTALAGEQGKAQAGYIVQGLEFLASAERMGVTSFAELVSFLETLIDAGIEEEIDLYPWDDQTVRIMNLHKAKGLEAPVVILANPTKGAGFAPSIHISRAGEKPCGYFLIQKRKFYRDEILGQPAGWEHFSQKEKEYLEAEENRLLYVAATRAKNLLVVSIYPDKPTDSPWHLFNKNLTTATVLDDQGSSGMISCEKNESSLKPADMEEARGNFLNHESSINLPSYLDTAVTSLVKSSGSFPSRVMTGRGFSWGRTIHHVLEYCAKKDQDNLDLFIKNVLIEEGRVPEEKEEVLEYVKGILSSPFWKRVMRSKKRFVEVPFGQHVPGSPGNNDTLVSGVIDLVFLEEEGWVIVDYKTDTVKDDEELYRLVDYYSPQLDLYRSFWEEIAGEKVLETGLYFTSVDRWVPLNFEESKQVFYKQTITGGDSSEKR</sequence>
<proteinExistence type="predicted"/>
<keyword evidence="10" id="KW-0413">Isomerase</keyword>
<keyword evidence="6" id="KW-0269">Exonuclease</keyword>
<keyword evidence="4 14" id="KW-0378">Hydrolase</keyword>
<keyword evidence="9" id="KW-0234">DNA repair</keyword>
<organism evidence="17 18">
    <name type="scientific">Syntrophaceticus schinkii</name>
    <dbReference type="NCBI Taxonomy" id="499207"/>
    <lineage>
        <taxon>Bacteria</taxon>
        <taxon>Bacillati</taxon>
        <taxon>Bacillota</taxon>
        <taxon>Clostridia</taxon>
        <taxon>Thermoanaerobacterales</taxon>
        <taxon>Thermoanaerobacterales Family III. Incertae Sedis</taxon>
        <taxon>Syntrophaceticus</taxon>
    </lineage>
</organism>
<dbReference type="Pfam" id="PF12705">
    <property type="entry name" value="PDDEXK_1"/>
    <property type="match status" value="1"/>
</dbReference>
<evidence type="ECO:0000256" key="13">
    <source>
        <dbReference type="ARBA" id="ARBA00048988"/>
    </source>
</evidence>
<evidence type="ECO:0000259" key="16">
    <source>
        <dbReference type="PROSITE" id="PS51217"/>
    </source>
</evidence>
<evidence type="ECO:0000256" key="9">
    <source>
        <dbReference type="ARBA" id="ARBA00023204"/>
    </source>
</evidence>
<evidence type="ECO:0000256" key="5">
    <source>
        <dbReference type="ARBA" id="ARBA00022806"/>
    </source>
</evidence>
<keyword evidence="3" id="KW-0227">DNA damage</keyword>
<dbReference type="SUPFAM" id="SSF52540">
    <property type="entry name" value="P-loop containing nucleoside triphosphate hydrolases"/>
    <property type="match status" value="1"/>
</dbReference>
<keyword evidence="5 14" id="KW-0347">Helicase</keyword>
<dbReference type="Pfam" id="PF13361">
    <property type="entry name" value="UvrD_C"/>
    <property type="match status" value="1"/>
</dbReference>
<evidence type="ECO:0000256" key="14">
    <source>
        <dbReference type="PROSITE-ProRule" id="PRU00560"/>
    </source>
</evidence>
<dbReference type="EMBL" id="CDRZ01000257">
    <property type="protein sequence ID" value="CEO89735.1"/>
    <property type="molecule type" value="Genomic_DNA"/>
</dbReference>
<gene>
    <name evidence="17" type="ORF">SSCH_590010</name>
</gene>
<evidence type="ECO:0000256" key="2">
    <source>
        <dbReference type="ARBA" id="ARBA00022741"/>
    </source>
</evidence>
<dbReference type="GO" id="GO:0043138">
    <property type="term" value="F:3'-5' DNA helicase activity"/>
    <property type="evidence" value="ECO:0007669"/>
    <property type="project" value="UniProtKB-EC"/>
</dbReference>
<dbReference type="InterPro" id="IPR027417">
    <property type="entry name" value="P-loop_NTPase"/>
</dbReference>
<comment type="catalytic activity">
    <reaction evidence="13">
        <text>ATP + H2O = ADP + phosphate + H(+)</text>
        <dbReference type="Rhea" id="RHEA:13065"/>
        <dbReference type="ChEBI" id="CHEBI:15377"/>
        <dbReference type="ChEBI" id="CHEBI:15378"/>
        <dbReference type="ChEBI" id="CHEBI:30616"/>
        <dbReference type="ChEBI" id="CHEBI:43474"/>
        <dbReference type="ChEBI" id="CHEBI:456216"/>
        <dbReference type="EC" id="5.6.2.4"/>
    </reaction>
</comment>
<dbReference type="GO" id="GO:0005524">
    <property type="term" value="F:ATP binding"/>
    <property type="evidence" value="ECO:0007669"/>
    <property type="project" value="UniProtKB-UniRule"/>
</dbReference>
<dbReference type="Pfam" id="PF00580">
    <property type="entry name" value="UvrD-helicase"/>
    <property type="match status" value="1"/>
</dbReference>
<name>A0A0B7MI78_9FIRM</name>
<feature type="domain" description="UvrD-like helicase C-terminal" evidence="16">
    <location>
        <begin position="455"/>
        <end position="746"/>
    </location>
</feature>
<evidence type="ECO:0000256" key="6">
    <source>
        <dbReference type="ARBA" id="ARBA00022839"/>
    </source>
</evidence>
<reference evidence="18" key="1">
    <citation type="submission" date="2015-01" db="EMBL/GenBank/DDBJ databases">
        <authorList>
            <person name="Manzoor Shahid"/>
            <person name="Zubair Saima"/>
        </authorList>
    </citation>
    <scope>NUCLEOTIDE SEQUENCE [LARGE SCALE GENOMIC DNA]</scope>
    <source>
        <strain evidence="18">Sp3</strain>
    </source>
</reference>
<comment type="catalytic activity">
    <reaction evidence="11">
        <text>Couples ATP hydrolysis with the unwinding of duplex DNA by translocating in the 3'-5' direction.</text>
        <dbReference type="EC" id="5.6.2.4"/>
    </reaction>
</comment>
<dbReference type="InterPro" id="IPR038726">
    <property type="entry name" value="PDDEXK_AddAB-type"/>
</dbReference>
<dbReference type="EC" id="5.6.2.4" evidence="12"/>
<dbReference type="PROSITE" id="PS51198">
    <property type="entry name" value="UVRD_HELICASE_ATP_BIND"/>
    <property type="match status" value="1"/>
</dbReference>
<accession>A0A0B7MI78</accession>
<dbReference type="GO" id="GO:0009338">
    <property type="term" value="C:exodeoxyribonuclease V complex"/>
    <property type="evidence" value="ECO:0007669"/>
    <property type="project" value="TreeGrafter"/>
</dbReference>
<dbReference type="Proteomes" id="UP000046155">
    <property type="component" value="Unassembled WGS sequence"/>
</dbReference>
<protein>
    <recommendedName>
        <fullName evidence="12">DNA 3'-5' helicase</fullName>
        <ecNumber evidence="12">5.6.2.4</ecNumber>
    </recommendedName>
</protein>
<evidence type="ECO:0000256" key="3">
    <source>
        <dbReference type="ARBA" id="ARBA00022763"/>
    </source>
</evidence>